<evidence type="ECO:0000256" key="1">
    <source>
        <dbReference type="ARBA" id="ARBA00022630"/>
    </source>
</evidence>
<dbReference type="PANTHER" id="PTHR43004:SF8">
    <property type="entry name" value="FAD-BINDING DOMAIN-CONTAINING PROTEIN-RELATED"/>
    <property type="match status" value="1"/>
</dbReference>
<dbReference type="PRINTS" id="PR00420">
    <property type="entry name" value="RNGMNOXGNASE"/>
</dbReference>
<keyword evidence="5" id="KW-1185">Reference proteome</keyword>
<dbReference type="Pfam" id="PF21274">
    <property type="entry name" value="Rng_hyd_C"/>
    <property type="match status" value="1"/>
</dbReference>
<evidence type="ECO:0000313" key="4">
    <source>
        <dbReference type="EMBL" id="MFC6672683.1"/>
    </source>
</evidence>
<comment type="caution">
    <text evidence="4">The sequence shown here is derived from an EMBL/GenBank/DDBJ whole genome shotgun (WGS) entry which is preliminary data.</text>
</comment>
<dbReference type="EMBL" id="JBHSWE010000001">
    <property type="protein sequence ID" value="MFC6672683.1"/>
    <property type="molecule type" value="Genomic_DNA"/>
</dbReference>
<dbReference type="InterPro" id="IPR002938">
    <property type="entry name" value="FAD-bd"/>
</dbReference>
<dbReference type="Gene3D" id="3.30.9.10">
    <property type="entry name" value="D-Amino Acid Oxidase, subunit A, domain 2"/>
    <property type="match status" value="1"/>
</dbReference>
<keyword evidence="4" id="KW-0560">Oxidoreductase</keyword>
<keyword evidence="4" id="KW-0503">Monooxygenase</keyword>
<accession>A0ABW2A5F4</accession>
<organism evidence="4 5">
    <name type="scientific">Marinobacterium aestuariivivens</name>
    <dbReference type="NCBI Taxonomy" id="1698799"/>
    <lineage>
        <taxon>Bacteria</taxon>
        <taxon>Pseudomonadati</taxon>
        <taxon>Pseudomonadota</taxon>
        <taxon>Gammaproteobacteria</taxon>
        <taxon>Oceanospirillales</taxon>
        <taxon>Oceanospirillaceae</taxon>
        <taxon>Marinobacterium</taxon>
    </lineage>
</organism>
<dbReference type="Proteomes" id="UP001596422">
    <property type="component" value="Unassembled WGS sequence"/>
</dbReference>
<evidence type="ECO:0000256" key="2">
    <source>
        <dbReference type="ARBA" id="ARBA00022827"/>
    </source>
</evidence>
<protein>
    <submittedName>
        <fullName evidence="4">FAD-dependent monooxygenase</fullName>
    </submittedName>
</protein>
<dbReference type="SUPFAM" id="SSF51905">
    <property type="entry name" value="FAD/NAD(P)-binding domain"/>
    <property type="match status" value="1"/>
</dbReference>
<dbReference type="Gene3D" id="3.40.30.120">
    <property type="match status" value="1"/>
</dbReference>
<sequence length="311" mass="34951">MGDDSVEIGIKAVSQWQINHIVAQRYSKGRVFCAGDAVHRHPPANGLGSNTSVQDGFNLAWKLKWVLEGKATPELLESYSVERQPVGRQVVERAMQSVANMAPIPEALGFKPGQTEAQGWDNLHRTFGAGEEGRQRRQKLATAIELQNYQFNAHGVELGQRYCSSAVVPDGTAAPEYTRDPELYYQPTTWPGCRLPHAWLNRDRTRFSTHDIVGQGEFTLLTGIGGKAWKDAVQTIEERTGIRMNVRFIGPGQDYIDCFGDWERLREVDDDGCVLVRPDHFVAWRARACTESSLKMLPDVVERILGRRWSS</sequence>
<evidence type="ECO:0000313" key="5">
    <source>
        <dbReference type="Proteomes" id="UP001596422"/>
    </source>
</evidence>
<feature type="domain" description="FAD-binding" evidence="3">
    <location>
        <begin position="2"/>
        <end position="94"/>
    </location>
</feature>
<dbReference type="Gene3D" id="3.50.50.60">
    <property type="entry name" value="FAD/NAD(P)-binding domain"/>
    <property type="match status" value="1"/>
</dbReference>
<keyword evidence="1" id="KW-0285">Flavoprotein</keyword>
<keyword evidence="2" id="KW-0274">FAD</keyword>
<evidence type="ECO:0000259" key="3">
    <source>
        <dbReference type="Pfam" id="PF01494"/>
    </source>
</evidence>
<proteinExistence type="predicted"/>
<dbReference type="PANTHER" id="PTHR43004">
    <property type="entry name" value="TRK SYSTEM POTASSIUM UPTAKE PROTEIN"/>
    <property type="match status" value="1"/>
</dbReference>
<reference evidence="5" key="1">
    <citation type="journal article" date="2019" name="Int. J. Syst. Evol. Microbiol.">
        <title>The Global Catalogue of Microorganisms (GCM) 10K type strain sequencing project: providing services to taxonomists for standard genome sequencing and annotation.</title>
        <authorList>
            <consortium name="The Broad Institute Genomics Platform"/>
            <consortium name="The Broad Institute Genome Sequencing Center for Infectious Disease"/>
            <person name="Wu L."/>
            <person name="Ma J."/>
        </authorList>
    </citation>
    <scope>NUCLEOTIDE SEQUENCE [LARGE SCALE GENOMIC DNA]</scope>
    <source>
        <strain evidence="5">NBRC 111756</strain>
    </source>
</reference>
<dbReference type="GO" id="GO:0004497">
    <property type="term" value="F:monooxygenase activity"/>
    <property type="evidence" value="ECO:0007669"/>
    <property type="project" value="UniProtKB-KW"/>
</dbReference>
<dbReference type="InterPro" id="IPR050641">
    <property type="entry name" value="RIFMO-like"/>
</dbReference>
<name>A0ABW2A5F4_9GAMM</name>
<dbReference type="InterPro" id="IPR036188">
    <property type="entry name" value="FAD/NAD-bd_sf"/>
</dbReference>
<dbReference type="Pfam" id="PF01494">
    <property type="entry name" value="FAD_binding_3"/>
    <property type="match status" value="1"/>
</dbReference>
<dbReference type="RefSeq" id="WP_379913286.1">
    <property type="nucleotide sequence ID" value="NZ_JBHSWE010000001.1"/>
</dbReference>
<gene>
    <name evidence="4" type="ORF">ACFQDL_23355</name>
</gene>